<organism evidence="1 2">
    <name type="scientific">Parablautia muri</name>
    <dbReference type="NCBI Taxonomy" id="2320879"/>
    <lineage>
        <taxon>Bacteria</taxon>
        <taxon>Bacillati</taxon>
        <taxon>Bacillota</taxon>
        <taxon>Clostridia</taxon>
        <taxon>Lachnospirales</taxon>
        <taxon>Lachnospiraceae</taxon>
        <taxon>Parablautia</taxon>
    </lineage>
</organism>
<name>A0A9X5BDS6_9FIRM</name>
<evidence type="ECO:0000313" key="2">
    <source>
        <dbReference type="Proteomes" id="UP001154420"/>
    </source>
</evidence>
<dbReference type="AlphaFoldDB" id="A0A9X5BDS6"/>
<reference evidence="1" key="1">
    <citation type="submission" date="2018-09" db="EMBL/GenBank/DDBJ databases">
        <title>Murine metabolic-syndrome-specific gut microbial biobank.</title>
        <authorList>
            <person name="Liu C."/>
        </authorList>
    </citation>
    <scope>NUCLEOTIDE SEQUENCE</scope>
    <source>
        <strain evidence="1">D42-62</strain>
    </source>
</reference>
<evidence type="ECO:0000313" key="1">
    <source>
        <dbReference type="EMBL" id="NBJ91941.1"/>
    </source>
</evidence>
<dbReference type="EMBL" id="QZDT01000005">
    <property type="protein sequence ID" value="NBJ91941.1"/>
    <property type="molecule type" value="Genomic_DNA"/>
</dbReference>
<dbReference type="Proteomes" id="UP001154420">
    <property type="component" value="Unassembled WGS sequence"/>
</dbReference>
<sequence length="79" mass="9161">MKKDIEKALKEFLMDVRTTGEERKKGIPLITFVYKKEDKAVLLKALPLPLAEIQPEKNSYTGWISSGKGKRKYRLAYFL</sequence>
<accession>A0A9X5BDS6</accession>
<proteinExistence type="predicted"/>
<comment type="caution">
    <text evidence="1">The sequence shown here is derived from an EMBL/GenBank/DDBJ whole genome shotgun (WGS) entry which is preliminary data.</text>
</comment>
<keyword evidence="2" id="KW-1185">Reference proteome</keyword>
<gene>
    <name evidence="1" type="ORF">D5281_04880</name>
</gene>
<protein>
    <submittedName>
        <fullName evidence="1">Uncharacterized protein</fullName>
    </submittedName>
</protein>
<dbReference type="RefSeq" id="WP_160559022.1">
    <property type="nucleotide sequence ID" value="NZ_QZDT01000005.1"/>
</dbReference>